<evidence type="ECO:0000313" key="2">
    <source>
        <dbReference type="EMBL" id="MBS9338309.1"/>
    </source>
</evidence>
<name>A0ABS5R1B8_9LACO</name>
<dbReference type="InterPro" id="IPR008681">
    <property type="entry name" value="Neg-reg_MecA"/>
</dbReference>
<dbReference type="RefSeq" id="WP_213808596.1">
    <property type="nucleotide sequence ID" value="NZ_JAAMFK010000002.1"/>
</dbReference>
<dbReference type="PIRSF" id="PIRSF029008">
    <property type="entry name" value="MecA"/>
    <property type="match status" value="1"/>
</dbReference>
<dbReference type="PANTHER" id="PTHR39161:SF1">
    <property type="entry name" value="ADAPTER PROTEIN MECA 1"/>
    <property type="match status" value="1"/>
</dbReference>
<evidence type="ECO:0000313" key="3">
    <source>
        <dbReference type="Proteomes" id="UP001519504"/>
    </source>
</evidence>
<comment type="similarity">
    <text evidence="1">Belongs to the MecA family.</text>
</comment>
<dbReference type="Pfam" id="PF05389">
    <property type="entry name" value="MecA"/>
    <property type="match status" value="1"/>
</dbReference>
<dbReference type="Gene3D" id="3.30.70.1950">
    <property type="match status" value="1"/>
</dbReference>
<keyword evidence="3" id="KW-1185">Reference proteome</keyword>
<proteinExistence type="inferred from homology"/>
<dbReference type="EMBL" id="JAAMFK010000002">
    <property type="protein sequence ID" value="MBS9338309.1"/>
    <property type="molecule type" value="Genomic_DNA"/>
</dbReference>
<evidence type="ECO:0000256" key="1">
    <source>
        <dbReference type="ARBA" id="ARBA00005397"/>
    </source>
</evidence>
<reference evidence="2 3" key="1">
    <citation type="submission" date="2020-02" db="EMBL/GenBank/DDBJ databases">
        <title>Fructobacillus sp. isolated from paper mulberry of Taiwan.</title>
        <authorList>
            <person name="Lin S.-T."/>
        </authorList>
    </citation>
    <scope>NUCLEOTIDE SEQUENCE [LARGE SCALE GENOMIC DNA]</scope>
    <source>
        <strain evidence="2 3">M2-14</strain>
    </source>
</reference>
<dbReference type="Proteomes" id="UP001519504">
    <property type="component" value="Unassembled WGS sequence"/>
</dbReference>
<accession>A0ABS5R1B8</accession>
<gene>
    <name evidence="2" type="ORF">G6R29_01500</name>
</gene>
<comment type="caution">
    <text evidence="2">The sequence shown here is derived from an EMBL/GenBank/DDBJ whole genome shotgun (WGS) entry which is preliminary data.</text>
</comment>
<protein>
    <submittedName>
        <fullName evidence="2">Adaptor protein MecA</fullName>
    </submittedName>
</protein>
<organism evidence="2 3">
    <name type="scientific">Fructobacillus broussonetiae</name>
    <dbReference type="NCBI Taxonomy" id="2713173"/>
    <lineage>
        <taxon>Bacteria</taxon>
        <taxon>Bacillati</taxon>
        <taxon>Bacillota</taxon>
        <taxon>Bacilli</taxon>
        <taxon>Lactobacillales</taxon>
        <taxon>Lactobacillaceae</taxon>
        <taxon>Fructobacillus</taxon>
    </lineage>
</organism>
<dbReference type="PANTHER" id="PTHR39161">
    <property type="entry name" value="ADAPTER PROTEIN MECA"/>
    <property type="match status" value="1"/>
</dbReference>
<dbReference type="InterPro" id="IPR038471">
    <property type="entry name" value="MecA_C_sf"/>
</dbReference>
<sequence length="230" mass="25873">MEMERINDNTIRVMVENEDLKERGTSIRDLLSDRNKIESFFYNILSELDTDDDFVDNDKVSFQVLPNQNGLELFISRLDEEGALGDLLASLSEREDDQNQGEMPAMDDLSLEQKTALQGSDGGEVTNEKPMSGRMDTVVLDNFENLLALVALLEDFQGHSSAYRYNGAYYLVLDSRFLDMTAAELNAMYATLIEYGRFAKQGATYLSEHGDVLFEEGAIQSLNKIFASAE</sequence>